<organism evidence="2 3">
    <name type="scientific">Amborella trichopoda</name>
    <dbReference type="NCBI Taxonomy" id="13333"/>
    <lineage>
        <taxon>Eukaryota</taxon>
        <taxon>Viridiplantae</taxon>
        <taxon>Streptophyta</taxon>
        <taxon>Embryophyta</taxon>
        <taxon>Tracheophyta</taxon>
        <taxon>Spermatophyta</taxon>
        <taxon>Magnoliopsida</taxon>
        <taxon>Amborellales</taxon>
        <taxon>Amborellaceae</taxon>
        <taxon>Amborella</taxon>
    </lineage>
</organism>
<feature type="compositionally biased region" description="Polar residues" evidence="1">
    <location>
        <begin position="82"/>
        <end position="96"/>
    </location>
</feature>
<sequence>MRPQNYEDQLVSAVQDSTVMLAEALTFRQKWYPEVYNHVNNALEMLSRFIIVDVNEIEVRMEHLQYQVNEETAHDEPRSGIVSESSCASEDMASSTQLAVEELRRHNTRKKQHQPKRM</sequence>
<name>U5D6A7_AMBTC</name>
<proteinExistence type="predicted"/>
<dbReference type="EMBL" id="KI392405">
    <property type="protein sequence ID" value="ERN16957.1"/>
    <property type="molecule type" value="Genomic_DNA"/>
</dbReference>
<reference evidence="3" key="1">
    <citation type="journal article" date="2013" name="Science">
        <title>The Amborella genome and the evolution of flowering plants.</title>
        <authorList>
            <consortium name="Amborella Genome Project"/>
        </authorList>
    </citation>
    <scope>NUCLEOTIDE SEQUENCE [LARGE SCALE GENOMIC DNA]</scope>
</reference>
<keyword evidence="3" id="KW-1185">Reference proteome</keyword>
<accession>U5D6A7</accession>
<dbReference type="Proteomes" id="UP000017836">
    <property type="component" value="Unassembled WGS sequence"/>
</dbReference>
<dbReference type="Gramene" id="ERN16957">
    <property type="protein sequence ID" value="ERN16957"/>
    <property type="gene ID" value="AMTR_s00057p00196440"/>
</dbReference>
<evidence type="ECO:0000313" key="3">
    <source>
        <dbReference type="Proteomes" id="UP000017836"/>
    </source>
</evidence>
<feature type="region of interest" description="Disordered" evidence="1">
    <location>
        <begin position="70"/>
        <end position="96"/>
    </location>
</feature>
<evidence type="ECO:0000256" key="1">
    <source>
        <dbReference type="SAM" id="MobiDB-lite"/>
    </source>
</evidence>
<protein>
    <submittedName>
        <fullName evidence="2">Uncharacterized protein</fullName>
    </submittedName>
</protein>
<dbReference type="AlphaFoldDB" id="U5D6A7"/>
<dbReference type="HOGENOM" id="CLU_167812_0_0_1"/>
<evidence type="ECO:0000313" key="2">
    <source>
        <dbReference type="EMBL" id="ERN16957.1"/>
    </source>
</evidence>
<gene>
    <name evidence="2" type="ORF">AMTR_s00057p00196440</name>
</gene>